<comment type="subcellular location">
    <subcellularLocation>
        <location evidence="1 7">Cell membrane</location>
        <topology evidence="1 7">Multi-pass membrane protein</topology>
    </subcellularLocation>
</comment>
<evidence type="ECO:0000256" key="7">
    <source>
        <dbReference type="RuleBase" id="RU363032"/>
    </source>
</evidence>
<name>A0A4R6KDZ4_9ACTN</name>
<evidence type="ECO:0000256" key="6">
    <source>
        <dbReference type="ARBA" id="ARBA00023136"/>
    </source>
</evidence>
<evidence type="ECO:0000259" key="8">
    <source>
        <dbReference type="PROSITE" id="PS50928"/>
    </source>
</evidence>
<dbReference type="GO" id="GO:0055085">
    <property type="term" value="P:transmembrane transport"/>
    <property type="evidence" value="ECO:0007669"/>
    <property type="project" value="InterPro"/>
</dbReference>
<dbReference type="Proteomes" id="UP000295388">
    <property type="component" value="Unassembled WGS sequence"/>
</dbReference>
<feature type="domain" description="ABC transmembrane type-1" evidence="8">
    <location>
        <begin position="81"/>
        <end position="296"/>
    </location>
</feature>
<dbReference type="GO" id="GO:0005886">
    <property type="term" value="C:plasma membrane"/>
    <property type="evidence" value="ECO:0007669"/>
    <property type="project" value="UniProtKB-SubCell"/>
</dbReference>
<dbReference type="CDD" id="cd06261">
    <property type="entry name" value="TM_PBP2"/>
    <property type="match status" value="1"/>
</dbReference>
<evidence type="ECO:0000313" key="9">
    <source>
        <dbReference type="EMBL" id="TDO46174.1"/>
    </source>
</evidence>
<evidence type="ECO:0000256" key="3">
    <source>
        <dbReference type="ARBA" id="ARBA00022475"/>
    </source>
</evidence>
<dbReference type="InterPro" id="IPR050809">
    <property type="entry name" value="UgpAE/MalFG_permease"/>
</dbReference>
<keyword evidence="6 7" id="KW-0472">Membrane</keyword>
<protein>
    <submittedName>
        <fullName evidence="9">Putative aldouronate transport system permease protein</fullName>
    </submittedName>
</protein>
<feature type="transmembrane region" description="Helical" evidence="7">
    <location>
        <begin position="20"/>
        <end position="39"/>
    </location>
</feature>
<dbReference type="EMBL" id="SNWQ01000011">
    <property type="protein sequence ID" value="TDO46174.1"/>
    <property type="molecule type" value="Genomic_DNA"/>
</dbReference>
<comment type="caution">
    <text evidence="9">The sequence shown here is derived from an EMBL/GenBank/DDBJ whole genome shotgun (WGS) entry which is preliminary data.</text>
</comment>
<gene>
    <name evidence="9" type="ORF">EV643_11126</name>
</gene>
<evidence type="ECO:0000256" key="5">
    <source>
        <dbReference type="ARBA" id="ARBA00022989"/>
    </source>
</evidence>
<evidence type="ECO:0000256" key="4">
    <source>
        <dbReference type="ARBA" id="ARBA00022692"/>
    </source>
</evidence>
<keyword evidence="3" id="KW-1003">Cell membrane</keyword>
<feature type="transmembrane region" description="Helical" evidence="7">
    <location>
        <begin position="275"/>
        <end position="300"/>
    </location>
</feature>
<evidence type="ECO:0000256" key="1">
    <source>
        <dbReference type="ARBA" id="ARBA00004651"/>
    </source>
</evidence>
<dbReference type="Pfam" id="PF00528">
    <property type="entry name" value="BPD_transp_1"/>
    <property type="match status" value="1"/>
</dbReference>
<dbReference type="RefSeq" id="WP_238165724.1">
    <property type="nucleotide sequence ID" value="NZ_SNWQ01000011.1"/>
</dbReference>
<dbReference type="Gene3D" id="1.10.3720.10">
    <property type="entry name" value="MetI-like"/>
    <property type="match status" value="1"/>
</dbReference>
<proteinExistence type="inferred from homology"/>
<keyword evidence="10" id="KW-1185">Reference proteome</keyword>
<dbReference type="InterPro" id="IPR000515">
    <property type="entry name" value="MetI-like"/>
</dbReference>
<feature type="transmembrane region" description="Helical" evidence="7">
    <location>
        <begin position="85"/>
        <end position="109"/>
    </location>
</feature>
<dbReference type="PROSITE" id="PS50928">
    <property type="entry name" value="ABC_TM1"/>
    <property type="match status" value="1"/>
</dbReference>
<dbReference type="PANTHER" id="PTHR43227">
    <property type="entry name" value="BLL4140 PROTEIN"/>
    <property type="match status" value="1"/>
</dbReference>
<feature type="transmembrane region" description="Helical" evidence="7">
    <location>
        <begin position="182"/>
        <end position="200"/>
    </location>
</feature>
<dbReference type="PANTHER" id="PTHR43227:SF11">
    <property type="entry name" value="BLL4140 PROTEIN"/>
    <property type="match status" value="1"/>
</dbReference>
<keyword evidence="4 7" id="KW-0812">Transmembrane</keyword>
<accession>A0A4R6KDZ4</accession>
<feature type="transmembrane region" description="Helical" evidence="7">
    <location>
        <begin position="220"/>
        <end position="239"/>
    </location>
</feature>
<keyword evidence="2 7" id="KW-0813">Transport</keyword>
<dbReference type="SUPFAM" id="SSF161098">
    <property type="entry name" value="MetI-like"/>
    <property type="match status" value="1"/>
</dbReference>
<dbReference type="InterPro" id="IPR035906">
    <property type="entry name" value="MetI-like_sf"/>
</dbReference>
<reference evidence="9 10" key="1">
    <citation type="submission" date="2019-03" db="EMBL/GenBank/DDBJ databases">
        <title>Genomic Encyclopedia of Type Strains, Phase III (KMG-III): the genomes of soil and plant-associated and newly described type strains.</title>
        <authorList>
            <person name="Whitman W."/>
        </authorList>
    </citation>
    <scope>NUCLEOTIDE SEQUENCE [LARGE SCALE GENOMIC DNA]</scope>
    <source>
        <strain evidence="9 10">VKM Ac-2527</strain>
    </source>
</reference>
<dbReference type="AlphaFoldDB" id="A0A4R6KDZ4"/>
<comment type="similarity">
    <text evidence="7">Belongs to the binding-protein-dependent transport system permease family.</text>
</comment>
<sequence length="309" mass="34655">MSQVAISRPPGVLRRMGRLWQVYLLVLPALVYLVMFKFWPMYGVQIAFRNYNPVDGFSGSPFVGWQHFERFFGSPQFERVLENTLTLAVVNLLVAFPVPVMLALMVNNLRDGRLRKFVNGVLYSPTFISTVVVVGMMYVLLSPRSGLVNHLVTLFGGEPVLFMGSPEWFRPLFVSSTVWQESGFQLVIYLAALSAIDPALHDAARVDGANTWQRIRHIDVPGILPTVVVLFMLAVGNLMNVSFEKALLMQTPLNRETSQVIQTYVYQAGLQQAQFSYSAAIGLFNSVINLALLVTFHVVVRRARRGQGI</sequence>
<evidence type="ECO:0000256" key="2">
    <source>
        <dbReference type="ARBA" id="ARBA00022448"/>
    </source>
</evidence>
<evidence type="ECO:0000313" key="10">
    <source>
        <dbReference type="Proteomes" id="UP000295388"/>
    </source>
</evidence>
<keyword evidence="5 7" id="KW-1133">Transmembrane helix</keyword>
<feature type="transmembrane region" description="Helical" evidence="7">
    <location>
        <begin position="121"/>
        <end position="141"/>
    </location>
</feature>
<organism evidence="9 10">
    <name type="scientific">Kribbella caucasensis</name>
    <dbReference type="NCBI Taxonomy" id="2512215"/>
    <lineage>
        <taxon>Bacteria</taxon>
        <taxon>Bacillati</taxon>
        <taxon>Actinomycetota</taxon>
        <taxon>Actinomycetes</taxon>
        <taxon>Propionibacteriales</taxon>
        <taxon>Kribbellaceae</taxon>
        <taxon>Kribbella</taxon>
    </lineage>
</organism>